<accession>A0A377Q510</accession>
<evidence type="ECO:0000313" key="4">
    <source>
        <dbReference type="Proteomes" id="UP000255108"/>
    </source>
</evidence>
<reference evidence="3 5" key="2">
    <citation type="submission" date="2019-03" db="EMBL/GenBank/DDBJ databases">
        <title>Genomic Encyclopedia of Type Strains, Phase IV (KMG-IV): sequencing the most valuable type-strain genomes for metagenomic binning, comparative biology and taxonomic classification.</title>
        <authorList>
            <person name="Goeker M."/>
        </authorList>
    </citation>
    <scope>NUCLEOTIDE SEQUENCE [LARGE SCALE GENOMIC DNA]</scope>
    <source>
        <strain evidence="3 5">DSM 3764</strain>
    </source>
</reference>
<dbReference type="OrthoDB" id="8596301at2"/>
<dbReference type="AlphaFoldDB" id="A0A377Q510"/>
<organism evidence="2 4">
    <name type="scientific">Iodobacter fluviatilis</name>
    <dbReference type="NCBI Taxonomy" id="537"/>
    <lineage>
        <taxon>Bacteria</taxon>
        <taxon>Pseudomonadati</taxon>
        <taxon>Pseudomonadota</taxon>
        <taxon>Betaproteobacteria</taxon>
        <taxon>Neisseriales</taxon>
        <taxon>Chitinibacteraceae</taxon>
        <taxon>Iodobacter</taxon>
    </lineage>
</organism>
<sequence>MKNIAFLVFNYCLLVTAPVYAALSLDQGYAINKPYVSMSPEEADDIRNFMESWENAVVRDIGANAELSGKIKSGGENRARMFLNKKKYYIWAQQYQVNKLLSSKEKNASEKGMNIHNNGVCDLYVHDDEMIKVASFRVNLPEYHYCNGIYGLGAVKGQDALLMTIAYVLENIKAVQKVDVDASNVKKMTILLKFHERNGKVFITQDDSCLGNPNKTGDILSARKALQQCAK</sequence>
<evidence type="ECO:0000313" key="2">
    <source>
        <dbReference type="EMBL" id="STQ89902.1"/>
    </source>
</evidence>
<keyword evidence="5" id="KW-1185">Reference proteome</keyword>
<evidence type="ECO:0000313" key="3">
    <source>
        <dbReference type="EMBL" id="TCU81528.1"/>
    </source>
</evidence>
<evidence type="ECO:0000313" key="5">
    <source>
        <dbReference type="Proteomes" id="UP000295794"/>
    </source>
</evidence>
<protein>
    <submittedName>
        <fullName evidence="2">Uncharacterized protein</fullName>
    </submittedName>
</protein>
<reference evidence="2 4" key="1">
    <citation type="submission" date="2018-06" db="EMBL/GenBank/DDBJ databases">
        <authorList>
            <consortium name="Pathogen Informatics"/>
            <person name="Doyle S."/>
        </authorList>
    </citation>
    <scope>NUCLEOTIDE SEQUENCE [LARGE SCALE GENOMIC DNA]</scope>
    <source>
        <strain evidence="2 4">NCTC11159</strain>
    </source>
</reference>
<proteinExistence type="predicted"/>
<feature type="chain" id="PRO_5016771338" evidence="1">
    <location>
        <begin position="22"/>
        <end position="231"/>
    </location>
</feature>
<dbReference type="EMBL" id="UGHR01000001">
    <property type="protein sequence ID" value="STQ89902.1"/>
    <property type="molecule type" value="Genomic_DNA"/>
</dbReference>
<dbReference type="EMBL" id="SMBT01000021">
    <property type="protein sequence ID" value="TCU81528.1"/>
    <property type="molecule type" value="Genomic_DNA"/>
</dbReference>
<name>A0A377Q510_9NEIS</name>
<dbReference type="Proteomes" id="UP000255108">
    <property type="component" value="Unassembled WGS sequence"/>
</dbReference>
<dbReference type="RefSeq" id="WP_115226298.1">
    <property type="nucleotide sequence ID" value="NZ_CAWOLO010000021.1"/>
</dbReference>
<evidence type="ECO:0000256" key="1">
    <source>
        <dbReference type="SAM" id="SignalP"/>
    </source>
</evidence>
<gene>
    <name evidence="3" type="ORF">EV682_12143</name>
    <name evidence="2" type="ORF">NCTC11159_00953</name>
</gene>
<dbReference type="Proteomes" id="UP000295794">
    <property type="component" value="Unassembled WGS sequence"/>
</dbReference>
<keyword evidence="1" id="KW-0732">Signal</keyword>
<feature type="signal peptide" evidence="1">
    <location>
        <begin position="1"/>
        <end position="21"/>
    </location>
</feature>